<organism evidence="1">
    <name type="scientific">marine sediment metagenome</name>
    <dbReference type="NCBI Taxonomy" id="412755"/>
    <lineage>
        <taxon>unclassified sequences</taxon>
        <taxon>metagenomes</taxon>
        <taxon>ecological metagenomes</taxon>
    </lineage>
</organism>
<comment type="caution">
    <text evidence="1">The sequence shown here is derived from an EMBL/GenBank/DDBJ whole genome shotgun (WGS) entry which is preliminary data.</text>
</comment>
<feature type="non-terminal residue" evidence="1">
    <location>
        <position position="1001"/>
    </location>
</feature>
<proteinExistence type="predicted"/>
<gene>
    <name evidence="1" type="ORF">LCGC14_1698080</name>
</gene>
<sequence>VEALVEQGEALSNRGLAKGDRVRDLGNKQYVLLEDPSFGVVTAKEIKPAGQNVGPKNVEVLNLNEVVVRPKAGTTARLKDGQVVEILEAEGGGVRQVKVKAGDGSTATYGFDDIAELGHDPRSAKAHQRALRRARRPSREGAEAVMPAIVATPEGETGTLVASGSRGKVVRMRDGQERVVKDVHATKETATTGEREVLAFAPGTRPSADNHILFATIPEELVSAFETAYRSGDPLAASMLKGKVHVLPPNTAGQGAALYAVELPQTSLPNSAYSSAAKQVRRALGGKPVRVESYESPVAVSPEAIGRAQVYRVPEALHAKGMRTEAQLAALRGEERTTYLRRLIDFTEDIDTPVAEALSRKRAAQTKKVEAAARNDGREASVAKVEEAQATADAADAVVAKAVNDAERAAGAVRRRVVATDVEGNGLLNRALNGDEEAIATVIEDQLARGEEVVMVHKDAPGRVLILQREVAPSGEVGRLTAVTEEARKQMPASLSAESTVAEALTVARESGFVNGFRRTTTPGEFVLDGNPYLRAAVDSNGRVRIYQGERLQGTAFDNFDEFVDVVGDPKSFGGETYLEFAERRLAQGLEGRGSGVVWRLDAVGESVELEAMGFVREGGRPRTAVEARLPRDLAGAKPRFNFQDRQFELEFASDIDRAAYITAQRKPSRRDADYLRFAREELGVSDAAVREHGKAVRTVIRDMARDAEPGTLVVPKVPFTISRRDLPIRRPSTVPPPHEVGPGMVDIPIRRGAGRGEPSLGKLDFDDPAALGRVSGAELARRREGLLETRGDMIGLDEQAARLTPKPDEVAGVMLDPLGFDQVQLIEKSIRSIDAELRRRTVRVAGRLEAQEVPPPYEVGPGDVRTYDPQGNVAVADAAASIARTAERQEWAPVQAKLAAQGMTDVPGTDAVVGRYLPTGQAVRIVNASIDKPTVSIEFFDGAVRDVAKSEVRPGRLITNEARDFRIAQDATNAGAAHENQLIPKLGYGALEKELGLFGT</sequence>
<protein>
    <submittedName>
        <fullName evidence="1">Uncharacterized protein</fullName>
    </submittedName>
</protein>
<dbReference type="EMBL" id="LAZR01014954">
    <property type="protein sequence ID" value="KKM15238.1"/>
    <property type="molecule type" value="Genomic_DNA"/>
</dbReference>
<accession>A0A0F9JZC1</accession>
<feature type="non-terminal residue" evidence="1">
    <location>
        <position position="1"/>
    </location>
</feature>
<dbReference type="AlphaFoldDB" id="A0A0F9JZC1"/>
<evidence type="ECO:0000313" key="1">
    <source>
        <dbReference type="EMBL" id="KKM15238.1"/>
    </source>
</evidence>
<reference evidence="1" key="1">
    <citation type="journal article" date="2015" name="Nature">
        <title>Complex archaea that bridge the gap between prokaryotes and eukaryotes.</title>
        <authorList>
            <person name="Spang A."/>
            <person name="Saw J.H."/>
            <person name="Jorgensen S.L."/>
            <person name="Zaremba-Niedzwiedzka K."/>
            <person name="Martijn J."/>
            <person name="Lind A.E."/>
            <person name="van Eijk R."/>
            <person name="Schleper C."/>
            <person name="Guy L."/>
            <person name="Ettema T.J."/>
        </authorList>
    </citation>
    <scope>NUCLEOTIDE SEQUENCE</scope>
</reference>
<name>A0A0F9JZC1_9ZZZZ</name>